<evidence type="ECO:0000313" key="2">
    <source>
        <dbReference type="Proteomes" id="UP001190336"/>
    </source>
</evidence>
<dbReference type="Proteomes" id="UP001190336">
    <property type="component" value="Chromosome"/>
</dbReference>
<accession>A0ABN9NFM2</accession>
<evidence type="ECO:0000313" key="1">
    <source>
        <dbReference type="EMBL" id="CAJ1504245.1"/>
    </source>
</evidence>
<keyword evidence="2" id="KW-1185">Reference proteome</keyword>
<name>A0ABN9NFM2_9MYCO</name>
<dbReference type="RefSeq" id="WP_308474080.1">
    <property type="nucleotide sequence ID" value="NZ_OY726394.1"/>
</dbReference>
<reference evidence="1 2" key="1">
    <citation type="submission" date="2023-08" db="EMBL/GenBank/DDBJ databases">
        <authorList>
            <person name="Folkvardsen B D."/>
            <person name="Norman A."/>
        </authorList>
    </citation>
    <scope>NUCLEOTIDE SEQUENCE [LARGE SCALE GENOMIC DNA]</scope>
    <source>
        <strain evidence="1 2">Mu0083</strain>
    </source>
</reference>
<proteinExistence type="predicted"/>
<gene>
    <name evidence="1" type="ORF">MU0083_003388</name>
</gene>
<sequence length="71" mass="8287">MTKRRDIIKRIRQGAKDADVDVREIEGGRHTLLILDGLRVPVARHNEIPDLDAQNIYKEAEPKLGKDWWKK</sequence>
<protein>
    <submittedName>
        <fullName evidence="1">Uncharacterized protein</fullName>
    </submittedName>
</protein>
<organism evidence="1 2">
    <name type="scientific">[Mycobacterium] kokjensenii</name>
    <dbReference type="NCBI Taxonomy" id="3064287"/>
    <lineage>
        <taxon>Bacteria</taxon>
        <taxon>Bacillati</taxon>
        <taxon>Actinomycetota</taxon>
        <taxon>Actinomycetes</taxon>
        <taxon>Mycobacteriales</taxon>
        <taxon>Mycobacteriaceae</taxon>
        <taxon>Mycolicibacter</taxon>
    </lineage>
</organism>
<dbReference type="EMBL" id="OY726394">
    <property type="protein sequence ID" value="CAJ1504245.1"/>
    <property type="molecule type" value="Genomic_DNA"/>
</dbReference>